<accession>A0ABP0VSL3</accession>
<keyword evidence="2" id="KW-1185">Reference proteome</keyword>
<organism evidence="1 2">
    <name type="scientific">Sphagnum jensenii</name>
    <dbReference type="NCBI Taxonomy" id="128206"/>
    <lineage>
        <taxon>Eukaryota</taxon>
        <taxon>Viridiplantae</taxon>
        <taxon>Streptophyta</taxon>
        <taxon>Embryophyta</taxon>
        <taxon>Bryophyta</taxon>
        <taxon>Sphagnophytina</taxon>
        <taxon>Sphagnopsida</taxon>
        <taxon>Sphagnales</taxon>
        <taxon>Sphagnaceae</taxon>
        <taxon>Sphagnum</taxon>
    </lineage>
</organism>
<sequence length="81" mass="9399">MEVECMVVATTINKLLWTCHLLSALCLLLTSPSISFCDNQSYITLAKNSRFLYKSKHIVMCYHFLYEKVDQQFILCYIPIG</sequence>
<protein>
    <submittedName>
        <fullName evidence="1">Uncharacterized protein</fullName>
    </submittedName>
</protein>
<evidence type="ECO:0000313" key="1">
    <source>
        <dbReference type="EMBL" id="CAK9256065.1"/>
    </source>
</evidence>
<reference evidence="1 2" key="1">
    <citation type="submission" date="2024-02" db="EMBL/GenBank/DDBJ databases">
        <authorList>
            <consortium name="ELIXIR-Norway"/>
            <consortium name="Elixir Norway"/>
        </authorList>
    </citation>
    <scope>NUCLEOTIDE SEQUENCE [LARGE SCALE GENOMIC DNA]</scope>
</reference>
<gene>
    <name evidence="1" type="ORF">CSSPJE1EN1_LOCUS1543</name>
</gene>
<dbReference type="Proteomes" id="UP001497444">
    <property type="component" value="Chromosome 1"/>
</dbReference>
<evidence type="ECO:0000313" key="2">
    <source>
        <dbReference type="Proteomes" id="UP001497444"/>
    </source>
</evidence>
<proteinExistence type="predicted"/>
<dbReference type="EMBL" id="OZ020096">
    <property type="protein sequence ID" value="CAK9256065.1"/>
    <property type="molecule type" value="Genomic_DNA"/>
</dbReference>
<name>A0ABP0VSL3_9BRYO</name>